<proteinExistence type="inferred from homology"/>
<evidence type="ECO:0000313" key="4">
    <source>
        <dbReference type="EMBL" id="PZW36644.1"/>
    </source>
</evidence>
<dbReference type="NCBIfam" id="TIGR01826">
    <property type="entry name" value="CofD_related"/>
    <property type="match status" value="1"/>
</dbReference>
<gene>
    <name evidence="4" type="ORF">EI42_00823</name>
</gene>
<comment type="caution">
    <text evidence="4">The sequence shown here is derived from an EMBL/GenBank/DDBJ whole genome shotgun (WGS) entry which is preliminary data.</text>
</comment>
<evidence type="ECO:0000256" key="2">
    <source>
        <dbReference type="HAMAP-Rule" id="MF_00973"/>
    </source>
</evidence>
<dbReference type="GO" id="GO:0005737">
    <property type="term" value="C:cytoplasm"/>
    <property type="evidence" value="ECO:0007669"/>
    <property type="project" value="UniProtKB-SubCell"/>
</dbReference>
<dbReference type="GO" id="GO:0043743">
    <property type="term" value="F:LPPG:FO 2-phospho-L-lactate transferase activity"/>
    <property type="evidence" value="ECO:0007669"/>
    <property type="project" value="InterPro"/>
</dbReference>
<dbReference type="RefSeq" id="WP_246046317.1">
    <property type="nucleotide sequence ID" value="NZ_BIFX01000001.1"/>
</dbReference>
<name>A0A326UF31_THEHA</name>
<dbReference type="InterPro" id="IPR002882">
    <property type="entry name" value="CofD"/>
</dbReference>
<dbReference type="PANTHER" id="PTHR30135">
    <property type="entry name" value="UNCHARACTERIZED PROTEIN YVCK-RELATED"/>
    <property type="match status" value="1"/>
</dbReference>
<sequence length="364" mass="40434">MHLEEGNTIENESGSSSRRLTVQGNHRLHDRLTNLRVVTIGGGSGTFSVLSHLKKYPLNITAIVTMSDSGGSSRMLMDEFRRQLPLGDLRQSLVALARNGALWREVFMHRFERDDEDETEATIRQGVTGHSLGNLIIKGLQDINNGDLLLAIEDAQELLNTAGNVLPVTLTPTTLCADLEDGTTICSETEIDTRGKKDRGDLSPIQRLHLLPEDAAACPQAIRALRRADIIIIGPGDLYTSLLPNLLVRDVARAIRESEAEKVYVCNLMTKHGETDGYKASDFVNVIHRYLGARVDRVIVNDGPFSPDLLKMYSEERSEPVLVDRAQLSRLVPNVVIEHLTLEDDTLARHDADRLVQAILKDYF</sequence>
<dbReference type="Proteomes" id="UP000248806">
    <property type="component" value="Unassembled WGS sequence"/>
</dbReference>
<feature type="region of interest" description="Disordered" evidence="3">
    <location>
        <begin position="1"/>
        <end position="25"/>
    </location>
</feature>
<keyword evidence="5" id="KW-1185">Reference proteome</keyword>
<dbReference type="GO" id="GO:0008360">
    <property type="term" value="P:regulation of cell shape"/>
    <property type="evidence" value="ECO:0007669"/>
    <property type="project" value="UniProtKB-UniRule"/>
</dbReference>
<comment type="similarity">
    <text evidence="2">Belongs to the gluconeogenesis factor family.</text>
</comment>
<organism evidence="4 5">
    <name type="scientific">Thermosporothrix hazakensis</name>
    <dbReference type="NCBI Taxonomy" id="644383"/>
    <lineage>
        <taxon>Bacteria</taxon>
        <taxon>Bacillati</taxon>
        <taxon>Chloroflexota</taxon>
        <taxon>Ktedonobacteria</taxon>
        <taxon>Ktedonobacterales</taxon>
        <taxon>Thermosporotrichaceae</taxon>
        <taxon>Thermosporothrix</taxon>
    </lineage>
</organism>
<accession>A0A326UF31</accession>
<evidence type="ECO:0000256" key="1">
    <source>
        <dbReference type="ARBA" id="ARBA00022490"/>
    </source>
</evidence>
<dbReference type="PANTHER" id="PTHR30135:SF3">
    <property type="entry name" value="GLUCONEOGENESIS FACTOR-RELATED"/>
    <property type="match status" value="1"/>
</dbReference>
<keyword evidence="1 2" id="KW-0963">Cytoplasm</keyword>
<dbReference type="AlphaFoldDB" id="A0A326UF31"/>
<dbReference type="HAMAP" id="MF_00973">
    <property type="entry name" value="Gluconeogen_factor"/>
    <property type="match status" value="1"/>
</dbReference>
<dbReference type="SUPFAM" id="SSF142338">
    <property type="entry name" value="CofD-like"/>
    <property type="match status" value="1"/>
</dbReference>
<feature type="compositionally biased region" description="Polar residues" evidence="3">
    <location>
        <begin position="8"/>
        <end position="24"/>
    </location>
</feature>
<dbReference type="Gene3D" id="3.40.50.10680">
    <property type="entry name" value="CofD-like domains"/>
    <property type="match status" value="1"/>
</dbReference>
<comment type="function">
    <text evidence="2">Required for morphogenesis under gluconeogenic growth conditions.</text>
</comment>
<dbReference type="InterPro" id="IPR010119">
    <property type="entry name" value="Gluconeogen_factor"/>
</dbReference>
<dbReference type="Pfam" id="PF01933">
    <property type="entry name" value="CofD"/>
    <property type="match status" value="1"/>
</dbReference>
<protein>
    <recommendedName>
        <fullName evidence="2">Putative gluconeogenesis factor</fullName>
    </recommendedName>
</protein>
<evidence type="ECO:0000256" key="3">
    <source>
        <dbReference type="SAM" id="MobiDB-lite"/>
    </source>
</evidence>
<dbReference type="CDD" id="cd07187">
    <property type="entry name" value="YvcK_like"/>
    <property type="match status" value="1"/>
</dbReference>
<dbReference type="EMBL" id="QKUF01000001">
    <property type="protein sequence ID" value="PZW36644.1"/>
    <property type="molecule type" value="Genomic_DNA"/>
</dbReference>
<comment type="subcellular location">
    <subcellularLocation>
        <location evidence="2">Cytoplasm</location>
    </subcellularLocation>
</comment>
<evidence type="ECO:0000313" key="5">
    <source>
        <dbReference type="Proteomes" id="UP000248806"/>
    </source>
</evidence>
<dbReference type="InterPro" id="IPR038136">
    <property type="entry name" value="CofD-like_dom_sf"/>
</dbReference>
<reference evidence="4 5" key="1">
    <citation type="submission" date="2018-06" db="EMBL/GenBank/DDBJ databases">
        <title>Genomic Encyclopedia of Archaeal and Bacterial Type Strains, Phase II (KMG-II): from individual species to whole genera.</title>
        <authorList>
            <person name="Goeker M."/>
        </authorList>
    </citation>
    <scope>NUCLEOTIDE SEQUENCE [LARGE SCALE GENOMIC DNA]</scope>
    <source>
        <strain evidence="4 5">ATCC BAA-1881</strain>
    </source>
</reference>